<dbReference type="InterPro" id="IPR010895">
    <property type="entry name" value="CHRD"/>
</dbReference>
<name>A0A853H1R9_9BURK</name>
<dbReference type="AlphaFoldDB" id="A0A853H1R9"/>
<dbReference type="Pfam" id="PF07452">
    <property type="entry name" value="CHRD"/>
    <property type="match status" value="1"/>
</dbReference>
<dbReference type="OrthoDB" id="571052at2"/>
<dbReference type="RefSeq" id="WP_130037236.1">
    <property type="nucleotide sequence ID" value="NZ_JACCEV010000001.1"/>
</dbReference>
<evidence type="ECO:0000256" key="1">
    <source>
        <dbReference type="SAM" id="SignalP"/>
    </source>
</evidence>
<evidence type="ECO:0000313" key="4">
    <source>
        <dbReference type="Proteomes" id="UP000554144"/>
    </source>
</evidence>
<dbReference type="SMART" id="SM00754">
    <property type="entry name" value="CHRD"/>
    <property type="match status" value="1"/>
</dbReference>
<keyword evidence="4" id="KW-1185">Reference proteome</keyword>
<keyword evidence="1" id="KW-0732">Signal</keyword>
<proteinExistence type="predicted"/>
<evidence type="ECO:0000259" key="2">
    <source>
        <dbReference type="PROSITE" id="PS50933"/>
    </source>
</evidence>
<gene>
    <name evidence="3" type="ORF">H0A62_06175</name>
</gene>
<feature type="signal peptide" evidence="1">
    <location>
        <begin position="1"/>
        <end position="35"/>
    </location>
</feature>
<dbReference type="PROSITE" id="PS50933">
    <property type="entry name" value="CHRD"/>
    <property type="match status" value="1"/>
</dbReference>
<feature type="chain" id="PRO_5032592119" evidence="1">
    <location>
        <begin position="36"/>
        <end position="149"/>
    </location>
</feature>
<sequence>MSIHESLSASALRRAVLAASLAIGAGTISAGTAMAADSQLTLSGANEIPAVTTSAKGSGTITVGDDKTVSGSVKTSGISATMAHIHQAPAGKNGPVVIPLEKKGDNEWAVPANAKLSDAQYKSYKEGNLYVNVHSDAHKGGEIRDQIKP</sequence>
<reference evidence="3 4" key="1">
    <citation type="submission" date="2020-07" db="EMBL/GenBank/DDBJ databases">
        <title>Taxonomic revisions and descriptions of new bacterial species based on genomic comparisons in the high-G+C-content subgroup of the family Alcaligenaceae.</title>
        <authorList>
            <person name="Szabo A."/>
            <person name="Felfoldi T."/>
        </authorList>
    </citation>
    <scope>NUCLEOTIDE SEQUENCE [LARGE SCALE GENOMIC DNA]</scope>
    <source>
        <strain evidence="3 4">DSM 25667</strain>
    </source>
</reference>
<comment type="caution">
    <text evidence="3">The sequence shown here is derived from an EMBL/GenBank/DDBJ whole genome shotgun (WGS) entry which is preliminary data.</text>
</comment>
<dbReference type="Proteomes" id="UP000554144">
    <property type="component" value="Unassembled WGS sequence"/>
</dbReference>
<dbReference type="EMBL" id="JACCEV010000001">
    <property type="protein sequence ID" value="NYT85185.1"/>
    <property type="molecule type" value="Genomic_DNA"/>
</dbReference>
<organism evidence="3 4">
    <name type="scientific">Pollutimonas harenae</name>
    <dbReference type="NCBI Taxonomy" id="657015"/>
    <lineage>
        <taxon>Bacteria</taxon>
        <taxon>Pseudomonadati</taxon>
        <taxon>Pseudomonadota</taxon>
        <taxon>Betaproteobacteria</taxon>
        <taxon>Burkholderiales</taxon>
        <taxon>Alcaligenaceae</taxon>
        <taxon>Pollutimonas</taxon>
    </lineage>
</organism>
<feature type="domain" description="CHRD" evidence="2">
    <location>
        <begin position="34"/>
        <end position="149"/>
    </location>
</feature>
<evidence type="ECO:0000313" key="3">
    <source>
        <dbReference type="EMBL" id="NYT85185.1"/>
    </source>
</evidence>
<protein>
    <submittedName>
        <fullName evidence="3">CHRD domain-containing protein</fullName>
    </submittedName>
</protein>
<accession>A0A853H1R9</accession>